<dbReference type="Proteomes" id="UP001163835">
    <property type="component" value="Unassembled WGS sequence"/>
</dbReference>
<reference evidence="1" key="1">
    <citation type="submission" date="2022-09" db="EMBL/GenBank/DDBJ databases">
        <title>A Global Phylogenomic Analysis of the Shiitake Genus Lentinula.</title>
        <authorList>
            <consortium name="DOE Joint Genome Institute"/>
            <person name="Sierra-Patev S."/>
            <person name="Min B."/>
            <person name="Naranjo-Ortiz M."/>
            <person name="Looney B."/>
            <person name="Konkel Z."/>
            <person name="Slot J.C."/>
            <person name="Sakamoto Y."/>
            <person name="Steenwyk J.L."/>
            <person name="Rokas A."/>
            <person name="Carro J."/>
            <person name="Camarero S."/>
            <person name="Ferreira P."/>
            <person name="Molpeceres G."/>
            <person name="Ruiz-Duenas F.J."/>
            <person name="Serrano A."/>
            <person name="Henrissat B."/>
            <person name="Drula E."/>
            <person name="Hughes K.W."/>
            <person name="Mata J.L."/>
            <person name="Ishikawa N.K."/>
            <person name="Vargas-Isla R."/>
            <person name="Ushijima S."/>
            <person name="Smith C.A."/>
            <person name="Ahrendt S."/>
            <person name="Andreopoulos W."/>
            <person name="He G."/>
            <person name="Labutti K."/>
            <person name="Lipzen A."/>
            <person name="Ng V."/>
            <person name="Riley R."/>
            <person name="Sandor L."/>
            <person name="Barry K."/>
            <person name="Martinez A.T."/>
            <person name="Xiao Y."/>
            <person name="Gibbons J.G."/>
            <person name="Terashima K."/>
            <person name="Grigoriev I.V."/>
            <person name="Hibbett D.S."/>
        </authorList>
    </citation>
    <scope>NUCLEOTIDE SEQUENCE</scope>
    <source>
        <strain evidence="1">TMI1499</strain>
    </source>
</reference>
<gene>
    <name evidence="1" type="ORF">F5876DRAFT_84904</name>
</gene>
<name>A0ACC1TFW5_9AGAR</name>
<accession>A0ACC1TFW5</accession>
<sequence length="330" mass="36951">MSTSHTQTTTSSSTAGPSGFRRIPLTPAQPNPLEDEDLDEDEEEIIRKAEEKVRRVKERKAAAAARQKAEEEAAWKAKEEERAQAAAREERRKRMAEAATARSRRGSSLGEDSRSPRRPVVEIRREKGKGKARALPMDDDPDDGGDGDDDDDEDDRAPCERCRTKKLSCQMQAGKRSSIICKPCHDAKVKCSYSGRPSTVKREGGGQPTGERLAVLESQVAQLLADNRQLRDGQVKANTYHRHFNRQLDWLITDAARRRRTPPELPEAGPSGVSKKRRRVVDSDEEEEQEIEGEMEKEGEEVEVEVEGGEEGDEPAPKKARSEKGKEREE</sequence>
<dbReference type="EMBL" id="MU797200">
    <property type="protein sequence ID" value="KAJ3803607.1"/>
    <property type="molecule type" value="Genomic_DNA"/>
</dbReference>
<protein>
    <submittedName>
        <fullName evidence="1">Uncharacterized protein</fullName>
    </submittedName>
</protein>
<comment type="caution">
    <text evidence="1">The sequence shown here is derived from an EMBL/GenBank/DDBJ whole genome shotgun (WGS) entry which is preliminary data.</text>
</comment>
<evidence type="ECO:0000313" key="1">
    <source>
        <dbReference type="EMBL" id="KAJ3803607.1"/>
    </source>
</evidence>
<organism evidence="1 2">
    <name type="scientific">Lentinula aff. lateritia</name>
    <dbReference type="NCBI Taxonomy" id="2804960"/>
    <lineage>
        <taxon>Eukaryota</taxon>
        <taxon>Fungi</taxon>
        <taxon>Dikarya</taxon>
        <taxon>Basidiomycota</taxon>
        <taxon>Agaricomycotina</taxon>
        <taxon>Agaricomycetes</taxon>
        <taxon>Agaricomycetidae</taxon>
        <taxon>Agaricales</taxon>
        <taxon>Marasmiineae</taxon>
        <taxon>Omphalotaceae</taxon>
        <taxon>Lentinula</taxon>
    </lineage>
</organism>
<proteinExistence type="predicted"/>
<keyword evidence="2" id="KW-1185">Reference proteome</keyword>
<evidence type="ECO:0000313" key="2">
    <source>
        <dbReference type="Proteomes" id="UP001163835"/>
    </source>
</evidence>